<sequence length="120" mass="14036">MDNNNEQVISMLEEAIKGIELLSDKVEGIQSRLDRLEKVDSIEHRVTSNQIDISDIKETLERLEELQSTRIEKVLKEIVDSFEKKNIAKLRTIHQRLDSHLLKLGRMEEDMLIIKEDKPD</sequence>
<dbReference type="AlphaFoldDB" id="A0A398BAK0"/>
<dbReference type="Proteomes" id="UP000265816">
    <property type="component" value="Unassembled WGS sequence"/>
</dbReference>
<dbReference type="OrthoDB" id="2931259at2"/>
<evidence type="ECO:0000313" key="2">
    <source>
        <dbReference type="Proteomes" id="UP000265816"/>
    </source>
</evidence>
<organism evidence="1 2">
    <name type="scientific">Mesobacillus zeae</name>
    <dbReference type="NCBI Taxonomy" id="1917180"/>
    <lineage>
        <taxon>Bacteria</taxon>
        <taxon>Bacillati</taxon>
        <taxon>Bacillota</taxon>
        <taxon>Bacilli</taxon>
        <taxon>Bacillales</taxon>
        <taxon>Bacillaceae</taxon>
        <taxon>Mesobacillus</taxon>
    </lineage>
</organism>
<name>A0A398BAK0_9BACI</name>
<keyword evidence="2" id="KW-1185">Reference proteome</keyword>
<reference evidence="1 2" key="1">
    <citation type="submission" date="2018-08" db="EMBL/GenBank/DDBJ databases">
        <title>Bacillus jemisoniae sp. nov., Bacillus chryseoplanitiae sp. nov., Bacillus resnikiae sp. nov., and Bacillus frankliniae sp. nov., isolated from Viking spacecraft and associated surfaces.</title>
        <authorList>
            <person name="Seuylemezian A."/>
            <person name="Vaishampayan P."/>
        </authorList>
    </citation>
    <scope>NUCLEOTIDE SEQUENCE [LARGE SCALE GENOMIC DNA]</scope>
    <source>
        <strain evidence="1 2">JJ-247</strain>
    </source>
</reference>
<comment type="caution">
    <text evidence="1">The sequence shown here is derived from an EMBL/GenBank/DDBJ whole genome shotgun (WGS) entry which is preliminary data.</text>
</comment>
<dbReference type="RefSeq" id="WP_119113167.1">
    <property type="nucleotide sequence ID" value="NZ_CBCSEO010000001.1"/>
</dbReference>
<dbReference type="EMBL" id="QWVT01000019">
    <property type="protein sequence ID" value="RID84663.1"/>
    <property type="molecule type" value="Genomic_DNA"/>
</dbReference>
<accession>A0A398BAK0</accession>
<protein>
    <submittedName>
        <fullName evidence="1">Uncharacterized protein</fullName>
    </submittedName>
</protein>
<gene>
    <name evidence="1" type="ORF">D1970_12315</name>
</gene>
<evidence type="ECO:0000313" key="1">
    <source>
        <dbReference type="EMBL" id="RID84663.1"/>
    </source>
</evidence>
<proteinExistence type="predicted"/>